<proteinExistence type="predicted"/>
<dbReference type="EMBL" id="BMDQ01000003">
    <property type="protein sequence ID" value="GGI57989.1"/>
    <property type="molecule type" value="Genomic_DNA"/>
</dbReference>
<keyword evidence="1" id="KW-1133">Transmembrane helix</keyword>
<comment type="caution">
    <text evidence="2">The sequence shown here is derived from an EMBL/GenBank/DDBJ whole genome shotgun (WGS) entry which is preliminary data.</text>
</comment>
<protein>
    <submittedName>
        <fullName evidence="2">Uncharacterized protein</fullName>
    </submittedName>
</protein>
<gene>
    <name evidence="2" type="ORF">GCM10011444_22980</name>
</gene>
<organism evidence="2 3">
    <name type="scientific">Winogradskyella haliclonae</name>
    <dbReference type="NCBI Taxonomy" id="2048558"/>
    <lineage>
        <taxon>Bacteria</taxon>
        <taxon>Pseudomonadati</taxon>
        <taxon>Bacteroidota</taxon>
        <taxon>Flavobacteriia</taxon>
        <taxon>Flavobacteriales</taxon>
        <taxon>Flavobacteriaceae</taxon>
        <taxon>Winogradskyella</taxon>
    </lineage>
</organism>
<evidence type="ECO:0000313" key="3">
    <source>
        <dbReference type="Proteomes" id="UP000624701"/>
    </source>
</evidence>
<evidence type="ECO:0000256" key="1">
    <source>
        <dbReference type="SAM" id="Phobius"/>
    </source>
</evidence>
<dbReference type="Proteomes" id="UP000624701">
    <property type="component" value="Unassembled WGS sequence"/>
</dbReference>
<feature type="transmembrane region" description="Helical" evidence="1">
    <location>
        <begin position="21"/>
        <end position="42"/>
    </location>
</feature>
<reference evidence="3" key="1">
    <citation type="journal article" date="2019" name="Int. J. Syst. Evol. Microbiol.">
        <title>The Global Catalogue of Microorganisms (GCM) 10K type strain sequencing project: providing services to taxonomists for standard genome sequencing and annotation.</title>
        <authorList>
            <consortium name="The Broad Institute Genomics Platform"/>
            <consortium name="The Broad Institute Genome Sequencing Center for Infectious Disease"/>
            <person name="Wu L."/>
            <person name="Ma J."/>
        </authorList>
    </citation>
    <scope>NUCLEOTIDE SEQUENCE [LARGE SCALE GENOMIC DNA]</scope>
    <source>
        <strain evidence="3">CCM 8681</strain>
    </source>
</reference>
<name>A0ABQ2C0J9_9FLAO</name>
<keyword evidence="3" id="KW-1185">Reference proteome</keyword>
<dbReference type="Pfam" id="PF19578">
    <property type="entry name" value="DUF6090"/>
    <property type="match status" value="1"/>
</dbReference>
<keyword evidence="1" id="KW-0472">Membrane</keyword>
<sequence length="95" mass="10891">MIKIFRKIRQDLLSKGKTGKYLKYAIGEIILVVIGILIAVQINNGYQNIKQKRTEIEILKGIKADILVDKIDINTNIIGHNRTKEFSVFIKAYTM</sequence>
<evidence type="ECO:0000313" key="2">
    <source>
        <dbReference type="EMBL" id="GGI57989.1"/>
    </source>
</evidence>
<accession>A0ABQ2C0J9</accession>
<keyword evidence="1" id="KW-0812">Transmembrane</keyword>
<dbReference type="InterPro" id="IPR045749">
    <property type="entry name" value="DUF6090"/>
</dbReference>